<evidence type="ECO:0000256" key="1">
    <source>
        <dbReference type="ARBA" id="ARBA00004651"/>
    </source>
</evidence>
<evidence type="ECO:0000313" key="10">
    <source>
        <dbReference type="Proteomes" id="UP000199417"/>
    </source>
</evidence>
<dbReference type="Pfam" id="PF00482">
    <property type="entry name" value="T2SSF"/>
    <property type="match status" value="1"/>
</dbReference>
<evidence type="ECO:0000256" key="3">
    <source>
        <dbReference type="ARBA" id="ARBA00022692"/>
    </source>
</evidence>
<keyword evidence="2" id="KW-1003">Cell membrane</keyword>
<keyword evidence="4 6" id="KW-1133">Transmembrane helix</keyword>
<gene>
    <name evidence="9" type="ORF">SAMN05444580_101409</name>
</gene>
<comment type="subcellular location">
    <subcellularLocation>
        <location evidence="1">Cell membrane</location>
        <topology evidence="1">Multi-pass membrane protein</topology>
    </subcellularLocation>
</comment>
<proteinExistence type="predicted"/>
<feature type="chain" id="PRO_5011620270" evidence="7">
    <location>
        <begin position="22"/>
        <end position="195"/>
    </location>
</feature>
<dbReference type="InterPro" id="IPR018076">
    <property type="entry name" value="T2SS_GspF_dom"/>
</dbReference>
<dbReference type="GO" id="GO:0005886">
    <property type="term" value="C:plasma membrane"/>
    <property type="evidence" value="ECO:0007669"/>
    <property type="project" value="UniProtKB-SubCell"/>
</dbReference>
<evidence type="ECO:0000256" key="4">
    <source>
        <dbReference type="ARBA" id="ARBA00022989"/>
    </source>
</evidence>
<dbReference type="PANTHER" id="PTHR35007:SF3">
    <property type="entry name" value="POSSIBLE CONSERVED ALANINE RICH MEMBRANE PROTEIN"/>
    <property type="match status" value="1"/>
</dbReference>
<keyword evidence="5 6" id="KW-0472">Membrane</keyword>
<evidence type="ECO:0000256" key="7">
    <source>
        <dbReference type="SAM" id="SignalP"/>
    </source>
</evidence>
<keyword evidence="10" id="KW-1185">Reference proteome</keyword>
<evidence type="ECO:0000259" key="8">
    <source>
        <dbReference type="Pfam" id="PF00482"/>
    </source>
</evidence>
<evidence type="ECO:0000256" key="2">
    <source>
        <dbReference type="ARBA" id="ARBA00022475"/>
    </source>
</evidence>
<sequence length="195" mass="18817">MSALAAGVFALALVAVPGAGAAADRLRPARQVGGDGAARAVAPARGADPMSGAAGYDLLAACLRSGLPVGTAAAAVAPTSPEPLGGALDSAASLLALGADPEVAWARAAADPDTEVLARIARRSARSGASLAAAVAELAAERRVAVEDRGVAAAERAGVLVSGPLGLCFLPAFLCLGIVPVVVGLASRVVGEGLL</sequence>
<reference evidence="9 10" key="1">
    <citation type="submission" date="2016-10" db="EMBL/GenBank/DDBJ databases">
        <authorList>
            <person name="de Groot N.N."/>
        </authorList>
    </citation>
    <scope>NUCLEOTIDE SEQUENCE [LARGE SCALE GENOMIC DNA]</scope>
    <source>
        <strain evidence="9 10">JCM 11308</strain>
    </source>
</reference>
<feature type="signal peptide" evidence="7">
    <location>
        <begin position="1"/>
        <end position="21"/>
    </location>
</feature>
<dbReference type="RefSeq" id="WP_072845456.1">
    <property type="nucleotide sequence ID" value="NZ_FNAB01000001.1"/>
</dbReference>
<feature type="transmembrane region" description="Helical" evidence="6">
    <location>
        <begin position="169"/>
        <end position="190"/>
    </location>
</feature>
<evidence type="ECO:0000313" key="9">
    <source>
        <dbReference type="EMBL" id="SDC62281.1"/>
    </source>
</evidence>
<keyword evidence="3 6" id="KW-0812">Transmembrane</keyword>
<dbReference type="STRING" id="168276.SAMN05444580_101409"/>
<dbReference type="Proteomes" id="UP000199417">
    <property type="component" value="Unassembled WGS sequence"/>
</dbReference>
<evidence type="ECO:0000256" key="6">
    <source>
        <dbReference type="SAM" id="Phobius"/>
    </source>
</evidence>
<accession>A0A1G6N3K3</accession>
<protein>
    <submittedName>
        <fullName evidence="9">Type II secretion system (T2SS), protein F</fullName>
    </submittedName>
</protein>
<name>A0A1G6N3K3_9NOCA</name>
<dbReference type="EMBL" id="FNAB01000001">
    <property type="protein sequence ID" value="SDC62281.1"/>
    <property type="molecule type" value="Genomic_DNA"/>
</dbReference>
<feature type="domain" description="Type II secretion system protein GspF" evidence="8">
    <location>
        <begin position="57"/>
        <end position="175"/>
    </location>
</feature>
<evidence type="ECO:0000256" key="5">
    <source>
        <dbReference type="ARBA" id="ARBA00023136"/>
    </source>
</evidence>
<dbReference type="PANTHER" id="PTHR35007">
    <property type="entry name" value="INTEGRAL MEMBRANE PROTEIN-RELATED"/>
    <property type="match status" value="1"/>
</dbReference>
<dbReference type="AlphaFoldDB" id="A0A1G6N3K3"/>
<organism evidence="9 10">
    <name type="scientific">Rhodococcus tukisamuensis</name>
    <dbReference type="NCBI Taxonomy" id="168276"/>
    <lineage>
        <taxon>Bacteria</taxon>
        <taxon>Bacillati</taxon>
        <taxon>Actinomycetota</taxon>
        <taxon>Actinomycetes</taxon>
        <taxon>Mycobacteriales</taxon>
        <taxon>Nocardiaceae</taxon>
        <taxon>Rhodococcus</taxon>
    </lineage>
</organism>
<keyword evidence="7" id="KW-0732">Signal</keyword>